<dbReference type="Gene3D" id="3.30.450.20">
    <property type="entry name" value="PAS domain"/>
    <property type="match status" value="2"/>
</dbReference>
<dbReference type="Pfam" id="PF00015">
    <property type="entry name" value="MCPsignal"/>
    <property type="match status" value="1"/>
</dbReference>
<dbReference type="PROSITE" id="PS50885">
    <property type="entry name" value="HAMP"/>
    <property type="match status" value="1"/>
</dbReference>
<dbReference type="SMART" id="SM00304">
    <property type="entry name" value="HAMP"/>
    <property type="match status" value="1"/>
</dbReference>
<feature type="domain" description="HAMP" evidence="7">
    <location>
        <begin position="343"/>
        <end position="398"/>
    </location>
</feature>
<dbReference type="PANTHER" id="PTHR32089">
    <property type="entry name" value="METHYL-ACCEPTING CHEMOTAXIS PROTEIN MCPB"/>
    <property type="match status" value="1"/>
</dbReference>
<dbReference type="SUPFAM" id="SSF58104">
    <property type="entry name" value="Methyl-accepting chemotaxis protein (MCP) signaling domain"/>
    <property type="match status" value="1"/>
</dbReference>
<comment type="caution">
    <text evidence="8">The sequence shown here is derived from an EMBL/GenBank/DDBJ whole genome shotgun (WGS) entry which is preliminary data.</text>
</comment>
<evidence type="ECO:0000259" key="7">
    <source>
        <dbReference type="PROSITE" id="PS50885"/>
    </source>
</evidence>
<dbReference type="GO" id="GO:0016020">
    <property type="term" value="C:membrane"/>
    <property type="evidence" value="ECO:0007669"/>
    <property type="project" value="InterPro"/>
</dbReference>
<dbReference type="InterPro" id="IPR003660">
    <property type="entry name" value="HAMP_dom"/>
</dbReference>
<gene>
    <name evidence="8" type="ORF">CLCY_1c00690</name>
</gene>
<evidence type="ECO:0000256" key="5">
    <source>
        <dbReference type="SAM" id="Phobius"/>
    </source>
</evidence>
<keyword evidence="4" id="KW-0175">Coiled coil</keyword>
<feature type="coiled-coil region" evidence="4">
    <location>
        <begin position="397"/>
        <end position="431"/>
    </location>
</feature>
<sequence length="704" mass="77764">MGKLKLASKLSIISGTIFLISVFIISILVLNTVKQSSYKQSINIANEVSSGYSKEIKAQMEASNYVTRQIKDTIEFYQADGKATREKVVEILKSNLKNTNAIVAAYVCFEPNAFDGKDKDYMNKPGYDKTGRFIPYVTKTEAGINVSKLSDYLNPDPNNYYQIAKRTNKPFIMEPVQYDVNGEKTWMIGLILPIIDQNGVFKGIIGADITLSSMQNVIKNAKLLNGYTYTLSEKGIIASHGMNKDFIGKKVTDVNKGIDSSVISSIQEGKAFSKEINSTVTNTKMLNVYKPITISGIDTKWSFCASIPVDNIYTEYYSLLKKIITSTLIITLLVVLITMFFMKRASKPLVDLSSYIEIIANADFTQKVADNIFYKKDEIGIIANSVVKMRESIRSLIEDVSHEADSLKNVVEEANHNMNLLRDNVESVSSTTQQLSATIEETATSAEEMNSSSVEIEKSIEEVAKRSEEGIQVAREISGRASDLSKEFKLSQEEGEKVFISTKAKLEEALKESEAVNEIKVLSDSIMEITAQTNLLALNAAIEAARAGEAGRGFSVVANEIRNLAESSKSTVEEIQVITEKVIKSVEHLVGSSKTMLDFMEQNVRSDYDKMLLATEKYSDDASTVEKIVSDFGDASENVLDSIKSMVDVIEGVTAAVNEGAAGATDISERNLDILGENNNIKDKFTDILNLSDTIKEKISKFKI</sequence>
<dbReference type="AlphaFoldDB" id="A0A0J8D3U0"/>
<protein>
    <submittedName>
        <fullName evidence="8">Methyl-accepting chemotaxis sensory transducer with cache sensor</fullName>
    </submittedName>
</protein>
<dbReference type="EMBL" id="LFVU01000028">
    <property type="protein sequence ID" value="KMT20835.1"/>
    <property type="molecule type" value="Genomic_DNA"/>
</dbReference>
<dbReference type="InterPro" id="IPR004089">
    <property type="entry name" value="MCPsignal_dom"/>
</dbReference>
<dbReference type="GO" id="GO:0007165">
    <property type="term" value="P:signal transduction"/>
    <property type="evidence" value="ECO:0007669"/>
    <property type="project" value="UniProtKB-KW"/>
</dbReference>
<evidence type="ECO:0000256" key="2">
    <source>
        <dbReference type="ARBA" id="ARBA00029447"/>
    </source>
</evidence>
<keyword evidence="5" id="KW-0472">Membrane</keyword>
<keyword evidence="5" id="KW-0812">Transmembrane</keyword>
<dbReference type="STRING" id="1121307.CLCY_1c00690"/>
<dbReference type="Pfam" id="PF22673">
    <property type="entry name" value="MCP-like_PDC_1"/>
    <property type="match status" value="1"/>
</dbReference>
<comment type="similarity">
    <text evidence="2">Belongs to the methyl-accepting chemotaxis (MCP) protein family.</text>
</comment>
<keyword evidence="5" id="KW-1133">Transmembrane helix</keyword>
<accession>A0A0J8D3U0</accession>
<proteinExistence type="inferred from homology"/>
<name>A0A0J8D3U0_CLOCY</name>
<feature type="domain" description="Methyl-accepting transducer" evidence="6">
    <location>
        <begin position="417"/>
        <end position="675"/>
    </location>
</feature>
<dbReference type="PROSITE" id="PS50111">
    <property type="entry name" value="CHEMOTAXIS_TRANSDUC_2"/>
    <property type="match status" value="1"/>
</dbReference>
<dbReference type="Gene3D" id="1.10.287.950">
    <property type="entry name" value="Methyl-accepting chemotaxis protein"/>
    <property type="match status" value="1"/>
</dbReference>
<dbReference type="RefSeq" id="WP_048571238.1">
    <property type="nucleotide sequence ID" value="NZ_LFVU01000028.1"/>
</dbReference>
<dbReference type="SMART" id="SM00283">
    <property type="entry name" value="MA"/>
    <property type="match status" value="1"/>
</dbReference>
<feature type="transmembrane region" description="Helical" evidence="5">
    <location>
        <begin position="12"/>
        <end position="33"/>
    </location>
</feature>
<dbReference type="CDD" id="cd12913">
    <property type="entry name" value="PDC1_MCP_like"/>
    <property type="match status" value="1"/>
</dbReference>
<keyword evidence="1 3" id="KW-0807">Transducer</keyword>
<dbReference type="Proteomes" id="UP000036756">
    <property type="component" value="Unassembled WGS sequence"/>
</dbReference>
<organism evidence="8 9">
    <name type="scientific">Clostridium cylindrosporum DSM 605</name>
    <dbReference type="NCBI Taxonomy" id="1121307"/>
    <lineage>
        <taxon>Bacteria</taxon>
        <taxon>Bacillati</taxon>
        <taxon>Bacillota</taxon>
        <taxon>Clostridia</taxon>
        <taxon>Eubacteriales</taxon>
        <taxon>Clostridiaceae</taxon>
        <taxon>Clostridium</taxon>
    </lineage>
</organism>
<dbReference type="PATRIC" id="fig|1121307.3.peg.430"/>
<dbReference type="CDD" id="cd06225">
    <property type="entry name" value="HAMP"/>
    <property type="match status" value="1"/>
</dbReference>
<evidence type="ECO:0000259" key="6">
    <source>
        <dbReference type="PROSITE" id="PS50111"/>
    </source>
</evidence>
<evidence type="ECO:0000256" key="1">
    <source>
        <dbReference type="ARBA" id="ARBA00023224"/>
    </source>
</evidence>
<evidence type="ECO:0000256" key="4">
    <source>
        <dbReference type="SAM" id="Coils"/>
    </source>
</evidence>
<keyword evidence="9" id="KW-1185">Reference proteome</keyword>
<evidence type="ECO:0000313" key="9">
    <source>
        <dbReference type="Proteomes" id="UP000036756"/>
    </source>
</evidence>
<evidence type="ECO:0000256" key="3">
    <source>
        <dbReference type="PROSITE-ProRule" id="PRU00284"/>
    </source>
</evidence>
<evidence type="ECO:0000313" key="8">
    <source>
        <dbReference type="EMBL" id="KMT20835.1"/>
    </source>
</evidence>
<feature type="transmembrane region" description="Helical" evidence="5">
    <location>
        <begin position="323"/>
        <end position="342"/>
    </location>
</feature>
<reference evidence="8 9" key="1">
    <citation type="submission" date="2015-06" db="EMBL/GenBank/DDBJ databases">
        <title>Draft genome sequence of the purine-degrading Clostridium cylindrosporum HC-1 (DSM 605).</title>
        <authorList>
            <person name="Poehlein A."/>
            <person name="Schiel-Bengelsdorf B."/>
            <person name="Bengelsdorf F."/>
            <person name="Daniel R."/>
            <person name="Duerre P."/>
        </authorList>
    </citation>
    <scope>NUCLEOTIDE SEQUENCE [LARGE SCALE GENOMIC DNA]</scope>
    <source>
        <strain evidence="8 9">DSM 605</strain>
    </source>
</reference>
<dbReference type="PANTHER" id="PTHR32089:SF112">
    <property type="entry name" value="LYSOZYME-LIKE PROTEIN-RELATED"/>
    <property type="match status" value="1"/>
</dbReference>